<name>A0A433QDK5_9FUNG</name>
<keyword evidence="3" id="KW-1185">Reference proteome</keyword>
<sequence>MAREQVMQGQEREIPSTKKQTGWKKPRILSVDSWPTVNGDVAESRQGDDANDPDARWLDGRRFSKNEKVKYILPTDKMESERMKLSHMFWKWVFHRYVCFPRPFSIRQLAPVA</sequence>
<gene>
    <name evidence="2" type="ORF">BC938DRAFT_482693</name>
</gene>
<feature type="region of interest" description="Disordered" evidence="1">
    <location>
        <begin position="1"/>
        <end position="58"/>
    </location>
</feature>
<evidence type="ECO:0000256" key="1">
    <source>
        <dbReference type="SAM" id="MobiDB-lite"/>
    </source>
</evidence>
<proteinExistence type="predicted"/>
<organism evidence="2 3">
    <name type="scientific">Jimgerdemannia flammicorona</name>
    <dbReference type="NCBI Taxonomy" id="994334"/>
    <lineage>
        <taxon>Eukaryota</taxon>
        <taxon>Fungi</taxon>
        <taxon>Fungi incertae sedis</taxon>
        <taxon>Mucoromycota</taxon>
        <taxon>Mucoromycotina</taxon>
        <taxon>Endogonomycetes</taxon>
        <taxon>Endogonales</taxon>
        <taxon>Endogonaceae</taxon>
        <taxon>Jimgerdemannia</taxon>
    </lineage>
</organism>
<comment type="caution">
    <text evidence="2">The sequence shown here is derived from an EMBL/GenBank/DDBJ whole genome shotgun (WGS) entry which is preliminary data.</text>
</comment>
<dbReference type="AlphaFoldDB" id="A0A433QDK5"/>
<dbReference type="Proteomes" id="UP000274822">
    <property type="component" value="Unassembled WGS sequence"/>
</dbReference>
<dbReference type="EMBL" id="RBNJ01007743">
    <property type="protein sequence ID" value="RUS27819.1"/>
    <property type="molecule type" value="Genomic_DNA"/>
</dbReference>
<evidence type="ECO:0000313" key="3">
    <source>
        <dbReference type="Proteomes" id="UP000274822"/>
    </source>
</evidence>
<reference evidence="2 3" key="1">
    <citation type="journal article" date="2018" name="New Phytol.">
        <title>Phylogenomics of Endogonaceae and evolution of mycorrhizas within Mucoromycota.</title>
        <authorList>
            <person name="Chang Y."/>
            <person name="Desiro A."/>
            <person name="Na H."/>
            <person name="Sandor L."/>
            <person name="Lipzen A."/>
            <person name="Clum A."/>
            <person name="Barry K."/>
            <person name="Grigoriev I.V."/>
            <person name="Martin F.M."/>
            <person name="Stajich J.E."/>
            <person name="Smith M.E."/>
            <person name="Bonito G."/>
            <person name="Spatafora J.W."/>
        </authorList>
    </citation>
    <scope>NUCLEOTIDE SEQUENCE [LARGE SCALE GENOMIC DNA]</scope>
    <source>
        <strain evidence="2 3">AD002</strain>
    </source>
</reference>
<protein>
    <submittedName>
        <fullName evidence="2">Uncharacterized protein</fullName>
    </submittedName>
</protein>
<feature type="compositionally biased region" description="Basic and acidic residues" evidence="1">
    <location>
        <begin position="42"/>
        <end position="58"/>
    </location>
</feature>
<evidence type="ECO:0000313" key="2">
    <source>
        <dbReference type="EMBL" id="RUS27819.1"/>
    </source>
</evidence>
<accession>A0A433QDK5</accession>